<evidence type="ECO:0000313" key="5">
    <source>
        <dbReference type="Proteomes" id="UP000053477"/>
    </source>
</evidence>
<organism evidence="4 5">
    <name type="scientific">Schizopora paradoxa</name>
    <dbReference type="NCBI Taxonomy" id="27342"/>
    <lineage>
        <taxon>Eukaryota</taxon>
        <taxon>Fungi</taxon>
        <taxon>Dikarya</taxon>
        <taxon>Basidiomycota</taxon>
        <taxon>Agaricomycotina</taxon>
        <taxon>Agaricomycetes</taxon>
        <taxon>Hymenochaetales</taxon>
        <taxon>Schizoporaceae</taxon>
        <taxon>Schizopora</taxon>
    </lineage>
</organism>
<dbReference type="InterPro" id="IPR036291">
    <property type="entry name" value="NAD(P)-bd_dom_sf"/>
</dbReference>
<dbReference type="PANTHER" id="PTHR14097:SF7">
    <property type="entry name" value="OXIDOREDUCTASE HTATIP2"/>
    <property type="match status" value="1"/>
</dbReference>
<evidence type="ECO:0000259" key="3">
    <source>
        <dbReference type="Pfam" id="PF13460"/>
    </source>
</evidence>
<evidence type="ECO:0000313" key="4">
    <source>
        <dbReference type="EMBL" id="KLO18043.1"/>
    </source>
</evidence>
<dbReference type="GO" id="GO:0005741">
    <property type="term" value="C:mitochondrial outer membrane"/>
    <property type="evidence" value="ECO:0007669"/>
    <property type="project" value="UniProtKB-SubCell"/>
</dbReference>
<dbReference type="AlphaFoldDB" id="A0A0H2S8R9"/>
<dbReference type="PANTHER" id="PTHR14097">
    <property type="entry name" value="OXIDOREDUCTASE HTATIP2"/>
    <property type="match status" value="1"/>
</dbReference>
<keyword evidence="5" id="KW-1185">Reference proteome</keyword>
<reference evidence="4 5" key="1">
    <citation type="submission" date="2015-04" db="EMBL/GenBank/DDBJ databases">
        <title>Complete genome sequence of Schizopora paradoxa KUC8140, a cosmopolitan wood degrader in East Asia.</title>
        <authorList>
            <consortium name="DOE Joint Genome Institute"/>
            <person name="Min B."/>
            <person name="Park H."/>
            <person name="Jang Y."/>
            <person name="Kim J.-J."/>
            <person name="Kim K.H."/>
            <person name="Pangilinan J."/>
            <person name="Lipzen A."/>
            <person name="Riley R."/>
            <person name="Grigoriev I.V."/>
            <person name="Spatafora J.W."/>
            <person name="Choi I.-G."/>
        </authorList>
    </citation>
    <scope>NUCLEOTIDE SEQUENCE [LARGE SCALE GENOMIC DNA]</scope>
    <source>
        <strain evidence="4 5">KUC8140</strain>
    </source>
</reference>
<dbReference type="OrthoDB" id="430436at2759"/>
<dbReference type="SUPFAM" id="SSF51735">
    <property type="entry name" value="NAD(P)-binding Rossmann-fold domains"/>
    <property type="match status" value="1"/>
</dbReference>
<sequence length="242" mass="25501">MTGKSALIIGATGATGQHVLKQLLASKDFTRVGEYGRRVTENITEGREKLEQKTIDFEKLESAGLKEGKWDVVFITLGTTRAQAGSAAAFEKIDREYVVNAARAAKTEDPSHDQRVVYLSSTGASASSPFLYPKSKGLTENGLAELGYKDTIVFRPGYLANAKRKESRLVESVFGVFMGAASQVSSSVQIDVSLLANAMIKAGKLGTSGLPAYALASKASAGTAQFTVIGNKGATALGKADV</sequence>
<dbReference type="InterPro" id="IPR016040">
    <property type="entry name" value="NAD(P)-bd_dom"/>
</dbReference>
<dbReference type="GO" id="GO:0051170">
    <property type="term" value="P:import into nucleus"/>
    <property type="evidence" value="ECO:0007669"/>
    <property type="project" value="TreeGrafter"/>
</dbReference>
<dbReference type="Pfam" id="PF13460">
    <property type="entry name" value="NAD_binding_10"/>
    <property type="match status" value="1"/>
</dbReference>
<dbReference type="Gene3D" id="3.40.50.720">
    <property type="entry name" value="NAD(P)-binding Rossmann-like Domain"/>
    <property type="match status" value="1"/>
</dbReference>
<dbReference type="Proteomes" id="UP000053477">
    <property type="component" value="Unassembled WGS sequence"/>
</dbReference>
<dbReference type="STRING" id="27342.A0A0H2S8R9"/>
<dbReference type="InParanoid" id="A0A0H2S8R9"/>
<protein>
    <recommendedName>
        <fullName evidence="3">NAD(P)-binding domain-containing protein</fullName>
    </recommendedName>
</protein>
<name>A0A0H2S8R9_9AGAM</name>
<evidence type="ECO:0000256" key="2">
    <source>
        <dbReference type="ARBA" id="ARBA00006617"/>
    </source>
</evidence>
<proteinExistence type="inferred from homology"/>
<evidence type="ECO:0000256" key="1">
    <source>
        <dbReference type="ARBA" id="ARBA00004450"/>
    </source>
</evidence>
<feature type="domain" description="NAD(P)-binding" evidence="3">
    <location>
        <begin position="10"/>
        <end position="171"/>
    </location>
</feature>
<dbReference type="EMBL" id="KQ085898">
    <property type="protein sequence ID" value="KLO18043.1"/>
    <property type="molecule type" value="Genomic_DNA"/>
</dbReference>
<gene>
    <name evidence="4" type="ORF">SCHPADRAFT_900038</name>
</gene>
<accession>A0A0H2S8R9</accession>
<comment type="similarity">
    <text evidence="2">Belongs to the FMP52 family.</text>
</comment>
<comment type="subcellular location">
    <subcellularLocation>
        <location evidence="1">Mitochondrion outer membrane</location>
        <topology evidence="1">Peripheral membrane protein</topology>
    </subcellularLocation>
</comment>